<comment type="caution">
    <text evidence="1">The sequence shown here is derived from an EMBL/GenBank/DDBJ whole genome shotgun (WGS) entry which is preliminary data.</text>
</comment>
<proteinExistence type="predicted"/>
<evidence type="ECO:0000313" key="1">
    <source>
        <dbReference type="EMBL" id="KAI3811132.1"/>
    </source>
</evidence>
<reference evidence="1 2" key="2">
    <citation type="journal article" date="2022" name="Mol. Ecol. Resour.">
        <title>The genomes of chicory, endive, great burdock and yacon provide insights into Asteraceae paleo-polyploidization history and plant inulin production.</title>
        <authorList>
            <person name="Fan W."/>
            <person name="Wang S."/>
            <person name="Wang H."/>
            <person name="Wang A."/>
            <person name="Jiang F."/>
            <person name="Liu H."/>
            <person name="Zhao H."/>
            <person name="Xu D."/>
            <person name="Zhang Y."/>
        </authorList>
    </citation>
    <scope>NUCLEOTIDE SEQUENCE [LARGE SCALE GENOMIC DNA]</scope>
    <source>
        <strain evidence="2">cv. Yunnan</strain>
        <tissue evidence="1">Leaves</tissue>
    </source>
</reference>
<reference evidence="2" key="1">
    <citation type="journal article" date="2022" name="Mol. Ecol. Resour.">
        <title>The genomes of chicory, endive, great burdock and yacon provide insights into Asteraceae palaeo-polyploidization history and plant inulin production.</title>
        <authorList>
            <person name="Fan W."/>
            <person name="Wang S."/>
            <person name="Wang H."/>
            <person name="Wang A."/>
            <person name="Jiang F."/>
            <person name="Liu H."/>
            <person name="Zhao H."/>
            <person name="Xu D."/>
            <person name="Zhang Y."/>
        </authorList>
    </citation>
    <scope>NUCLEOTIDE SEQUENCE [LARGE SCALE GENOMIC DNA]</scope>
    <source>
        <strain evidence="2">cv. Yunnan</strain>
    </source>
</reference>
<evidence type="ECO:0000313" key="2">
    <source>
        <dbReference type="Proteomes" id="UP001056120"/>
    </source>
</evidence>
<dbReference type="EMBL" id="CM042024">
    <property type="protein sequence ID" value="KAI3811132.1"/>
    <property type="molecule type" value="Genomic_DNA"/>
</dbReference>
<protein>
    <submittedName>
        <fullName evidence="1">Uncharacterized protein</fullName>
    </submittedName>
</protein>
<name>A0ACB9ISR9_9ASTR</name>
<keyword evidence="2" id="KW-1185">Reference proteome</keyword>
<gene>
    <name evidence="1" type="ORF">L1987_20849</name>
</gene>
<dbReference type="Proteomes" id="UP001056120">
    <property type="component" value="Linkage Group LG07"/>
</dbReference>
<sequence>MVATSPSHSTRCRCLCVVLRPDIGLELVDPADSNGLAGYENGEGLDPRVAGVFPSGKKFEEFQKIRGTFKIKSIHSALLRMSEEEREMFIDNLLFEIEWRSRYPIGGAKENVAVKGMEDTKGAHESTVKIMARLIELEAELKDLKVTLDVVVARARDAEATTTSPSPGVELEASAGPSQQG</sequence>
<organism evidence="1 2">
    <name type="scientific">Smallanthus sonchifolius</name>
    <dbReference type="NCBI Taxonomy" id="185202"/>
    <lineage>
        <taxon>Eukaryota</taxon>
        <taxon>Viridiplantae</taxon>
        <taxon>Streptophyta</taxon>
        <taxon>Embryophyta</taxon>
        <taxon>Tracheophyta</taxon>
        <taxon>Spermatophyta</taxon>
        <taxon>Magnoliopsida</taxon>
        <taxon>eudicotyledons</taxon>
        <taxon>Gunneridae</taxon>
        <taxon>Pentapetalae</taxon>
        <taxon>asterids</taxon>
        <taxon>campanulids</taxon>
        <taxon>Asterales</taxon>
        <taxon>Asteraceae</taxon>
        <taxon>Asteroideae</taxon>
        <taxon>Heliantheae alliance</taxon>
        <taxon>Millerieae</taxon>
        <taxon>Smallanthus</taxon>
    </lineage>
</organism>
<accession>A0ACB9ISR9</accession>